<evidence type="ECO:0000256" key="3">
    <source>
        <dbReference type="ARBA" id="ARBA00023163"/>
    </source>
</evidence>
<dbReference type="Gene3D" id="1.10.10.10">
    <property type="entry name" value="Winged helix-like DNA-binding domain superfamily/Winged helix DNA-binding domain"/>
    <property type="match status" value="1"/>
</dbReference>
<evidence type="ECO:0000313" key="6">
    <source>
        <dbReference type="Proteomes" id="UP001596166"/>
    </source>
</evidence>
<dbReference type="EMBL" id="JBHSLC010000034">
    <property type="protein sequence ID" value="MFC5356630.1"/>
    <property type="molecule type" value="Genomic_DNA"/>
</dbReference>
<feature type="domain" description="HTH gntR-type" evidence="4">
    <location>
        <begin position="23"/>
        <end position="90"/>
    </location>
</feature>
<dbReference type="PRINTS" id="PR00035">
    <property type="entry name" value="HTHGNTR"/>
</dbReference>
<dbReference type="CDD" id="cd07377">
    <property type="entry name" value="WHTH_GntR"/>
    <property type="match status" value="1"/>
</dbReference>
<keyword evidence="1" id="KW-0805">Transcription regulation</keyword>
<dbReference type="SUPFAM" id="SSF48008">
    <property type="entry name" value="GntR ligand-binding domain-like"/>
    <property type="match status" value="1"/>
</dbReference>
<dbReference type="PANTHER" id="PTHR43537">
    <property type="entry name" value="TRANSCRIPTIONAL REGULATOR, GNTR FAMILY"/>
    <property type="match status" value="1"/>
</dbReference>
<dbReference type="InterPro" id="IPR000524">
    <property type="entry name" value="Tscrpt_reg_HTH_GntR"/>
</dbReference>
<dbReference type="Proteomes" id="UP001596166">
    <property type="component" value="Unassembled WGS sequence"/>
</dbReference>
<gene>
    <name evidence="5" type="ORF">ACFPMG_16585</name>
</gene>
<comment type="caution">
    <text evidence="5">The sequence shown here is derived from an EMBL/GenBank/DDBJ whole genome shotgun (WGS) entry which is preliminary data.</text>
</comment>
<dbReference type="PROSITE" id="PS50949">
    <property type="entry name" value="HTH_GNTR"/>
    <property type="match status" value="1"/>
</dbReference>
<dbReference type="PANTHER" id="PTHR43537:SF5">
    <property type="entry name" value="UXU OPERON TRANSCRIPTIONAL REGULATOR"/>
    <property type="match status" value="1"/>
</dbReference>
<dbReference type="SUPFAM" id="SSF46785">
    <property type="entry name" value="Winged helix' DNA-binding domain"/>
    <property type="match status" value="1"/>
</dbReference>
<dbReference type="InterPro" id="IPR008920">
    <property type="entry name" value="TF_FadR/GntR_C"/>
</dbReference>
<keyword evidence="2" id="KW-0238">DNA-binding</keyword>
<dbReference type="InterPro" id="IPR011711">
    <property type="entry name" value="GntR_C"/>
</dbReference>
<dbReference type="InterPro" id="IPR036390">
    <property type="entry name" value="WH_DNA-bd_sf"/>
</dbReference>
<evidence type="ECO:0000256" key="1">
    <source>
        <dbReference type="ARBA" id="ARBA00023015"/>
    </source>
</evidence>
<dbReference type="InterPro" id="IPR036388">
    <property type="entry name" value="WH-like_DNA-bd_sf"/>
</dbReference>
<protein>
    <submittedName>
        <fullName evidence="5">GntR family transcriptional regulator</fullName>
    </submittedName>
</protein>
<keyword evidence="6" id="KW-1185">Reference proteome</keyword>
<evidence type="ECO:0000259" key="4">
    <source>
        <dbReference type="PROSITE" id="PS50949"/>
    </source>
</evidence>
<name>A0ABW0G7L8_9PROT</name>
<evidence type="ECO:0000256" key="2">
    <source>
        <dbReference type="ARBA" id="ARBA00023125"/>
    </source>
</evidence>
<organism evidence="5 6">
    <name type="scientific">Azospirillum himalayense</name>
    <dbReference type="NCBI Taxonomy" id="654847"/>
    <lineage>
        <taxon>Bacteria</taxon>
        <taxon>Pseudomonadati</taxon>
        <taxon>Pseudomonadota</taxon>
        <taxon>Alphaproteobacteria</taxon>
        <taxon>Rhodospirillales</taxon>
        <taxon>Azospirillaceae</taxon>
        <taxon>Azospirillum</taxon>
    </lineage>
</organism>
<dbReference type="Pfam" id="PF07729">
    <property type="entry name" value="FCD"/>
    <property type="match status" value="1"/>
</dbReference>
<sequence>MQVDAMDAMTDTPTSSALTDIRGPRLHGVYDALRAAVLSGEIRPGEGISETRVAARYGVSRTPVREAFRRLADEGFLRIVPQVGTFVAPIQLAAVSDSQFIRETLECRTVRLAADRAEAADVASLTRLLDSHRAVMAPDRHAEFFALDEATHAELARIAGRPAVWDLLVAVKAQLDRVRFLSLHSEGWAAKIVGEHQSIVDRVAARDPDGAEEAMRAHLRTVFAAVDEIARTNSHFFET</sequence>
<dbReference type="SMART" id="SM00895">
    <property type="entry name" value="FCD"/>
    <property type="match status" value="1"/>
</dbReference>
<dbReference type="Pfam" id="PF00392">
    <property type="entry name" value="GntR"/>
    <property type="match status" value="1"/>
</dbReference>
<dbReference type="SMART" id="SM00345">
    <property type="entry name" value="HTH_GNTR"/>
    <property type="match status" value="1"/>
</dbReference>
<evidence type="ECO:0000313" key="5">
    <source>
        <dbReference type="EMBL" id="MFC5356630.1"/>
    </source>
</evidence>
<keyword evidence="3" id="KW-0804">Transcription</keyword>
<reference evidence="6" key="1">
    <citation type="journal article" date="2019" name="Int. J. Syst. Evol. Microbiol.">
        <title>The Global Catalogue of Microorganisms (GCM) 10K type strain sequencing project: providing services to taxonomists for standard genome sequencing and annotation.</title>
        <authorList>
            <consortium name="The Broad Institute Genomics Platform"/>
            <consortium name="The Broad Institute Genome Sequencing Center for Infectious Disease"/>
            <person name="Wu L."/>
            <person name="Ma J."/>
        </authorList>
    </citation>
    <scope>NUCLEOTIDE SEQUENCE [LARGE SCALE GENOMIC DNA]</scope>
    <source>
        <strain evidence="6">CCUG 58760</strain>
    </source>
</reference>
<dbReference type="Gene3D" id="1.20.120.530">
    <property type="entry name" value="GntR ligand-binding domain-like"/>
    <property type="match status" value="1"/>
</dbReference>
<proteinExistence type="predicted"/>
<accession>A0ABW0G7L8</accession>